<protein>
    <recommendedName>
        <fullName evidence="1">B3/B4 tRNA-binding domain-containing protein</fullName>
    </recommendedName>
</protein>
<sequence length="396" mass="44699">MQHLKLYYLNCGAGLRILEGHLQKHTFLRGTEEPSVDDFTALEKVEAGGHDLSKYPFPEVRKWIDRVKKAGNVRSSCDNGPVQVEFLEHSPVNMAYIEKQQAFEEEEFKYEVKKPSLQVFEEDSVPGAVQTRCKTFSIEKGVFEKLPGLHIVTALVTNARNIDEEGVLRGHFESVCKMIGDRKLEKRGRLEVWKRYTSDLQDRGPSSLFLTKGARRDPPVQSVQAMWSRLEQKGKSFSVNPLVDFYNTLSIKHVITGGGFDLEAMPGDLRLGLSKRGDRFLALDKDESGPPVEVDVGEVNYAVEGASTEITGNVVTRHLAYKQSRLGLIQERSRDVFLMFEMPPDFVDEVVPELIKDLRRLPHLYKEGKDASVYIRVLNASRHSVLIAGEESAVHA</sequence>
<proteinExistence type="predicted"/>
<dbReference type="Gene3D" id="1.20.1050.10">
    <property type="match status" value="1"/>
</dbReference>
<dbReference type="Gene3D" id="3.50.40.10">
    <property type="entry name" value="Phenylalanyl-trna Synthetase, Chain B, domain 3"/>
    <property type="match status" value="1"/>
</dbReference>
<dbReference type="SUPFAM" id="SSF56037">
    <property type="entry name" value="PheT/TilS domain"/>
    <property type="match status" value="1"/>
</dbReference>
<dbReference type="Proteomes" id="UP001642464">
    <property type="component" value="Unassembled WGS sequence"/>
</dbReference>
<organism evidence="2 3">
    <name type="scientific">Durusdinium trenchii</name>
    <dbReference type="NCBI Taxonomy" id="1381693"/>
    <lineage>
        <taxon>Eukaryota</taxon>
        <taxon>Sar</taxon>
        <taxon>Alveolata</taxon>
        <taxon>Dinophyceae</taxon>
        <taxon>Suessiales</taxon>
        <taxon>Symbiodiniaceae</taxon>
        <taxon>Durusdinium</taxon>
    </lineage>
</organism>
<comment type="caution">
    <text evidence="2">The sequence shown here is derived from an EMBL/GenBank/DDBJ whole genome shotgun (WGS) entry which is preliminary data.</text>
</comment>
<keyword evidence="3" id="KW-1185">Reference proteome</keyword>
<name>A0ABP0MUL9_9DINO</name>
<dbReference type="InterPro" id="IPR005146">
    <property type="entry name" value="B3/B4_tRNA-bd"/>
</dbReference>
<dbReference type="Pfam" id="PF03483">
    <property type="entry name" value="B3_4"/>
    <property type="match status" value="1"/>
</dbReference>
<evidence type="ECO:0000313" key="3">
    <source>
        <dbReference type="Proteomes" id="UP001642464"/>
    </source>
</evidence>
<gene>
    <name evidence="2" type="ORF">SCF082_LOCUS29868</name>
</gene>
<dbReference type="EMBL" id="CAXAMM010024378">
    <property type="protein sequence ID" value="CAK9055186.1"/>
    <property type="molecule type" value="Genomic_DNA"/>
</dbReference>
<dbReference type="PANTHER" id="PTHR39209">
    <property type="match status" value="1"/>
</dbReference>
<dbReference type="InterPro" id="IPR020825">
    <property type="entry name" value="Phe-tRNA_synthase-like_B3/B4"/>
</dbReference>
<accession>A0ABP0MUL9</accession>
<dbReference type="PANTHER" id="PTHR39209:SF2">
    <property type="entry name" value="CYTOPLASMIC PROTEIN"/>
    <property type="match status" value="1"/>
</dbReference>
<feature type="domain" description="B3/B4 tRNA-binding" evidence="1">
    <location>
        <begin position="221"/>
        <end position="287"/>
    </location>
</feature>
<evidence type="ECO:0000259" key="1">
    <source>
        <dbReference type="Pfam" id="PF03483"/>
    </source>
</evidence>
<dbReference type="SUPFAM" id="SSF47616">
    <property type="entry name" value="GST C-terminal domain-like"/>
    <property type="match status" value="1"/>
</dbReference>
<reference evidence="2 3" key="1">
    <citation type="submission" date="2024-02" db="EMBL/GenBank/DDBJ databases">
        <authorList>
            <person name="Chen Y."/>
            <person name="Shah S."/>
            <person name="Dougan E. K."/>
            <person name="Thang M."/>
            <person name="Chan C."/>
        </authorList>
    </citation>
    <scope>NUCLEOTIDE SEQUENCE [LARGE SCALE GENOMIC DNA]</scope>
</reference>
<evidence type="ECO:0000313" key="2">
    <source>
        <dbReference type="EMBL" id="CAK9055186.1"/>
    </source>
</evidence>
<dbReference type="InterPro" id="IPR036282">
    <property type="entry name" value="Glutathione-S-Trfase_C_sf"/>
</dbReference>